<keyword evidence="1" id="KW-0812">Transmembrane</keyword>
<dbReference type="EMBL" id="CP042435">
    <property type="protein sequence ID" value="QEC68353.1"/>
    <property type="molecule type" value="Genomic_DNA"/>
</dbReference>
<evidence type="ECO:0000313" key="3">
    <source>
        <dbReference type="Proteomes" id="UP000321533"/>
    </source>
</evidence>
<dbReference type="AlphaFoldDB" id="A0A5B8VBH4"/>
<keyword evidence="1" id="KW-0472">Membrane</keyword>
<feature type="transmembrane region" description="Helical" evidence="1">
    <location>
        <begin position="98"/>
        <end position="116"/>
    </location>
</feature>
<reference evidence="2 3" key="1">
    <citation type="journal article" date="2016" name="Int. J. Syst. Evol. Microbiol.">
        <title>Panacibacter ginsenosidivorans gen. nov., sp. nov., with ginsenoside converting activity isolated from soil of a ginseng field.</title>
        <authorList>
            <person name="Siddiqi M.Z."/>
            <person name="Muhammad Shafi S."/>
            <person name="Choi K.D."/>
            <person name="Im W.T."/>
        </authorList>
    </citation>
    <scope>NUCLEOTIDE SEQUENCE [LARGE SCALE GENOMIC DNA]</scope>
    <source>
        <strain evidence="2 3">Gsoil1550</strain>
    </source>
</reference>
<evidence type="ECO:0000256" key="1">
    <source>
        <dbReference type="SAM" id="Phobius"/>
    </source>
</evidence>
<keyword evidence="1" id="KW-1133">Transmembrane helix</keyword>
<proteinExistence type="predicted"/>
<keyword evidence="3" id="KW-1185">Reference proteome</keyword>
<accession>A0A5B8VBH4</accession>
<dbReference type="KEGG" id="pgin:FRZ67_13970"/>
<name>A0A5B8VBH4_9BACT</name>
<dbReference type="RefSeq" id="WP_147190271.1">
    <property type="nucleotide sequence ID" value="NZ_CP042435.1"/>
</dbReference>
<organism evidence="2 3">
    <name type="scientific">Panacibacter ginsenosidivorans</name>
    <dbReference type="NCBI Taxonomy" id="1813871"/>
    <lineage>
        <taxon>Bacteria</taxon>
        <taxon>Pseudomonadati</taxon>
        <taxon>Bacteroidota</taxon>
        <taxon>Chitinophagia</taxon>
        <taxon>Chitinophagales</taxon>
        <taxon>Chitinophagaceae</taxon>
        <taxon>Panacibacter</taxon>
    </lineage>
</organism>
<dbReference type="Proteomes" id="UP000321533">
    <property type="component" value="Chromosome"/>
</dbReference>
<gene>
    <name evidence="2" type="ORF">FRZ67_13970</name>
</gene>
<protein>
    <submittedName>
        <fullName evidence="2">Uncharacterized protein</fullName>
    </submittedName>
</protein>
<evidence type="ECO:0000313" key="2">
    <source>
        <dbReference type="EMBL" id="QEC68353.1"/>
    </source>
</evidence>
<sequence>MRNLTIILFFLSGTTFCYAQKSHYDSIKRILQQDSIEYEQELKDADKVKKQTDSILQKELGHMERITPGPDSATLAKNIRAIAEQEIQKQNETASKQYYLFVTAFAVLLIVAIILFKRNQFTKEDTK</sequence>